<comment type="caution">
    <text evidence="1">The sequence shown here is derived from an EMBL/GenBank/DDBJ whole genome shotgun (WGS) entry which is preliminary data.</text>
</comment>
<proteinExistence type="predicted"/>
<dbReference type="EMBL" id="JAGGKG010000027">
    <property type="protein sequence ID" value="MBP1907504.1"/>
    <property type="molecule type" value="Genomic_DNA"/>
</dbReference>
<keyword evidence="2" id="KW-1185">Reference proteome</keyword>
<sequence length="65" mass="7548">MDSRQEQENYIRLFLVFCHIIEPWLKRVAILLLVLLIVFQGALCVPEIRSILSSAERLEGVRIVP</sequence>
<reference evidence="1 2" key="1">
    <citation type="submission" date="2021-03" db="EMBL/GenBank/DDBJ databases">
        <title>Genomic Encyclopedia of Type Strains, Phase IV (KMG-IV): sequencing the most valuable type-strain genomes for metagenomic binning, comparative biology and taxonomic classification.</title>
        <authorList>
            <person name="Goeker M."/>
        </authorList>
    </citation>
    <scope>NUCLEOTIDE SEQUENCE [LARGE SCALE GENOMIC DNA]</scope>
    <source>
        <strain evidence="1 2">DSM 14349</strain>
    </source>
</reference>
<evidence type="ECO:0000313" key="1">
    <source>
        <dbReference type="EMBL" id="MBP1907504.1"/>
    </source>
</evidence>
<protein>
    <submittedName>
        <fullName evidence="1">Uncharacterized protein</fullName>
    </submittedName>
</protein>
<organism evidence="1 2">
    <name type="scientific">Paenibacillus turicensis</name>
    <dbReference type="NCBI Taxonomy" id="160487"/>
    <lineage>
        <taxon>Bacteria</taxon>
        <taxon>Bacillati</taxon>
        <taxon>Bacillota</taxon>
        <taxon>Bacilli</taxon>
        <taxon>Bacillales</taxon>
        <taxon>Paenibacillaceae</taxon>
        <taxon>Paenibacillus</taxon>
    </lineage>
</organism>
<dbReference type="Proteomes" id="UP001519272">
    <property type="component" value="Unassembled WGS sequence"/>
</dbReference>
<gene>
    <name evidence="1" type="ORF">J2Z32_004179</name>
</gene>
<name>A0ABS4FY44_9BACL</name>
<accession>A0ABS4FY44</accession>
<dbReference type="RefSeq" id="WP_210091082.1">
    <property type="nucleotide sequence ID" value="NZ_JAGGKG010000027.1"/>
</dbReference>
<evidence type="ECO:0000313" key="2">
    <source>
        <dbReference type="Proteomes" id="UP001519272"/>
    </source>
</evidence>